<reference evidence="1" key="2">
    <citation type="submission" date="2014-03" db="EMBL/GenBank/DDBJ databases">
        <title>The Genome Annotation of Fusarium oxysporum PHW808.</title>
        <authorList>
            <consortium name="The Broad Institute Genomics Platform"/>
            <person name="Ma L.-J."/>
            <person name="Corby-Kistler H."/>
            <person name="Broz K."/>
            <person name="Gale L.R."/>
            <person name="Jonkers W."/>
            <person name="O'Donnell K."/>
            <person name="Ploetz R."/>
            <person name="Steinberg C."/>
            <person name="Schwartz D.C."/>
            <person name="VanEtten H."/>
            <person name="Zhou S."/>
            <person name="Young S.K."/>
            <person name="Zeng Q."/>
            <person name="Gargeya S."/>
            <person name="Fitzgerald M."/>
            <person name="Abouelleil A."/>
            <person name="Alvarado L."/>
            <person name="Chapman S.B."/>
            <person name="Gainer-Dewar J."/>
            <person name="Goldberg J."/>
            <person name="Griggs A."/>
            <person name="Gujja S."/>
            <person name="Hansen M."/>
            <person name="Howarth C."/>
            <person name="Imamovic A."/>
            <person name="Ireland A."/>
            <person name="Larimer J."/>
            <person name="McCowan C."/>
            <person name="Murphy C."/>
            <person name="Pearson M."/>
            <person name="Poon T.W."/>
            <person name="Priest M."/>
            <person name="Roberts A."/>
            <person name="Saif S."/>
            <person name="Shea T."/>
            <person name="Sykes S."/>
            <person name="Wortman J."/>
            <person name="Nusbaum C."/>
            <person name="Birren B."/>
        </authorList>
    </citation>
    <scope>NUCLEOTIDE SEQUENCE</scope>
    <source>
        <strain evidence="1">54008</strain>
    </source>
</reference>
<dbReference type="Proteomes" id="UP000030676">
    <property type="component" value="Unassembled WGS sequence"/>
</dbReference>
<reference evidence="1" key="1">
    <citation type="submission" date="2011-11" db="EMBL/GenBank/DDBJ databases">
        <title>The Genome Sequence of Fusarium oxysporum PHW808.</title>
        <authorList>
            <consortium name="The Broad Institute Genome Sequencing Platform"/>
            <person name="Ma L.-J."/>
            <person name="Gale L.R."/>
            <person name="Schwartz D.C."/>
            <person name="Zhou S."/>
            <person name="Corby-Kistler H."/>
            <person name="Young S.K."/>
            <person name="Zeng Q."/>
            <person name="Gargeya S."/>
            <person name="Fitzgerald M."/>
            <person name="Haas B."/>
            <person name="Abouelleil A."/>
            <person name="Alvarado L."/>
            <person name="Arachchi H.M."/>
            <person name="Berlin A."/>
            <person name="Brown A."/>
            <person name="Chapman S.B."/>
            <person name="Chen Z."/>
            <person name="Dunbar C."/>
            <person name="Freedman E."/>
            <person name="Gearin G."/>
            <person name="Goldberg J."/>
            <person name="Griggs A."/>
            <person name="Gujja S."/>
            <person name="Heiman D."/>
            <person name="Howarth C."/>
            <person name="Larson L."/>
            <person name="Lui A."/>
            <person name="MacDonald P.J.P."/>
            <person name="Montmayeur A."/>
            <person name="Murphy C."/>
            <person name="Neiman D."/>
            <person name="Pearson M."/>
            <person name="Priest M."/>
            <person name="Roberts A."/>
            <person name="Saif S."/>
            <person name="Shea T."/>
            <person name="Shenoy N."/>
            <person name="Sisk P."/>
            <person name="Stolte C."/>
            <person name="Sykes S."/>
            <person name="Wortman J."/>
            <person name="Nusbaum C."/>
            <person name="Birren B."/>
        </authorList>
    </citation>
    <scope>NUCLEOTIDE SEQUENCE [LARGE SCALE GENOMIC DNA]</scope>
    <source>
        <strain evidence="1">54008</strain>
    </source>
</reference>
<proteinExistence type="predicted"/>
<accession>X0HR75</accession>
<gene>
    <name evidence="1" type="ORF">FOPG_20009</name>
</gene>
<dbReference type="OrthoDB" id="3777249at2759"/>
<name>X0HR75_FUSOX</name>
<dbReference type="HOGENOM" id="CLU_2812460_0_0_1"/>
<dbReference type="AlphaFoldDB" id="X0HR75"/>
<dbReference type="EMBL" id="KK034841">
    <property type="protein sequence ID" value="EXL63719.1"/>
    <property type="molecule type" value="Genomic_DNA"/>
</dbReference>
<sequence>MFQIRAVLSPEADATIFESCENTTDLTKSLWPLSTCLHSPVSMFQIRIVLSSEADATIFESCENTTD</sequence>
<protein>
    <submittedName>
        <fullName evidence="1">Uncharacterized protein</fullName>
    </submittedName>
</protein>
<organism evidence="1">
    <name type="scientific">Fusarium oxysporum f. sp. conglutinans race 2 54008</name>
    <dbReference type="NCBI Taxonomy" id="1089457"/>
    <lineage>
        <taxon>Eukaryota</taxon>
        <taxon>Fungi</taxon>
        <taxon>Dikarya</taxon>
        <taxon>Ascomycota</taxon>
        <taxon>Pezizomycotina</taxon>
        <taxon>Sordariomycetes</taxon>
        <taxon>Hypocreomycetidae</taxon>
        <taxon>Hypocreales</taxon>
        <taxon>Nectriaceae</taxon>
        <taxon>Fusarium</taxon>
        <taxon>Fusarium oxysporum species complex</taxon>
    </lineage>
</organism>
<evidence type="ECO:0000313" key="1">
    <source>
        <dbReference type="EMBL" id="EXL63719.1"/>
    </source>
</evidence>